<feature type="transmembrane region" description="Helical" evidence="8">
    <location>
        <begin position="31"/>
        <end position="61"/>
    </location>
</feature>
<evidence type="ECO:0000256" key="2">
    <source>
        <dbReference type="ARBA" id="ARBA00004653"/>
    </source>
</evidence>
<evidence type="ECO:0000256" key="1">
    <source>
        <dbReference type="ARBA" id="ARBA00003246"/>
    </source>
</evidence>
<evidence type="ECO:0000313" key="9">
    <source>
        <dbReference type="EMBL" id="OEJ91026.1"/>
    </source>
</evidence>
<proteinExistence type="inferred from homology"/>
<protein>
    <recommendedName>
        <fullName evidence="4 8">Golgi apparatus membrane protein TVP23</fullName>
    </recommendedName>
</protein>
<comment type="similarity">
    <text evidence="3 8">Belongs to the TVP23 family.</text>
</comment>
<reference evidence="10" key="1">
    <citation type="journal article" date="2016" name="Genome Announc.">
        <title>Genome sequences of three species of Hanseniaspora isolated from spontaneous wine fermentations.</title>
        <authorList>
            <person name="Sternes P.R."/>
            <person name="Lee D."/>
            <person name="Kutyna D.R."/>
            <person name="Borneman A.R."/>
        </authorList>
    </citation>
    <scope>NUCLEOTIDE SEQUENCE [LARGE SCALE GENOMIC DNA]</scope>
    <source>
        <strain evidence="10">AWRI3579</strain>
    </source>
</reference>
<comment type="subcellular location">
    <subcellularLocation>
        <location evidence="2 8">Golgi apparatus membrane</location>
        <topology evidence="2 8">Multi-pass membrane protein</topology>
    </subcellularLocation>
</comment>
<evidence type="ECO:0000256" key="8">
    <source>
        <dbReference type="RuleBase" id="RU361206"/>
    </source>
</evidence>
<organism evidence="9 10">
    <name type="scientific">Hanseniaspora osmophila</name>
    <dbReference type="NCBI Taxonomy" id="56408"/>
    <lineage>
        <taxon>Eukaryota</taxon>
        <taxon>Fungi</taxon>
        <taxon>Dikarya</taxon>
        <taxon>Ascomycota</taxon>
        <taxon>Saccharomycotina</taxon>
        <taxon>Saccharomycetes</taxon>
        <taxon>Saccharomycodales</taxon>
        <taxon>Saccharomycodaceae</taxon>
        <taxon>Hanseniaspora</taxon>
    </lineage>
</organism>
<comment type="function">
    <text evidence="1 8">Golgi membrane protein involved in vesicular trafficking.</text>
</comment>
<feature type="transmembrane region" description="Helical" evidence="8">
    <location>
        <begin position="130"/>
        <end position="148"/>
    </location>
</feature>
<evidence type="ECO:0000256" key="3">
    <source>
        <dbReference type="ARBA" id="ARBA00005467"/>
    </source>
</evidence>
<dbReference type="OrthoDB" id="2151161at2759"/>
<comment type="caution">
    <text evidence="9">The sequence shown here is derived from an EMBL/GenBank/DDBJ whole genome shotgun (WGS) entry which is preliminary data.</text>
</comment>
<dbReference type="InterPro" id="IPR008564">
    <property type="entry name" value="TVP23-like"/>
</dbReference>
<evidence type="ECO:0000313" key="10">
    <source>
        <dbReference type="Proteomes" id="UP000095728"/>
    </source>
</evidence>
<gene>
    <name evidence="9" type="ORF">AWRI3579_g433</name>
</gene>
<dbReference type="Pfam" id="PF05832">
    <property type="entry name" value="DUF846"/>
    <property type="match status" value="1"/>
</dbReference>
<dbReference type="FunCoup" id="A0A1E5RVY9">
    <property type="interactions" value="401"/>
</dbReference>
<dbReference type="EMBL" id="LPNM01000003">
    <property type="protein sequence ID" value="OEJ91026.1"/>
    <property type="molecule type" value="Genomic_DNA"/>
</dbReference>
<keyword evidence="10" id="KW-1185">Reference proteome</keyword>
<dbReference type="InParanoid" id="A0A1E5RVY9"/>
<sequence length="188" mass="22154">MDHVKNFYETILKSSHPLTSSLHLGFKAIPLVIYFLGSLMFHSFTTIAIFIILTISVDFYYTKNISGRKLVQLRWWYDENLTPPFKIESYKQYDQETVINPIDDKIFWWGLYGSFLVWCFSSIVCLMKFKLIYLVLVAFAIGLNYYNCRGFRTCYYFKPNGQASLQDSFNDIWGKVKNLNSLTTLFQQ</sequence>
<name>A0A1E5RVY9_9ASCO</name>
<accession>A0A1E5RVY9</accession>
<evidence type="ECO:0000256" key="7">
    <source>
        <dbReference type="ARBA" id="ARBA00023136"/>
    </source>
</evidence>
<keyword evidence="5 8" id="KW-0812">Transmembrane</keyword>
<feature type="transmembrane region" description="Helical" evidence="8">
    <location>
        <begin position="106"/>
        <end position="124"/>
    </location>
</feature>
<evidence type="ECO:0000256" key="5">
    <source>
        <dbReference type="ARBA" id="ARBA00022692"/>
    </source>
</evidence>
<evidence type="ECO:0000256" key="6">
    <source>
        <dbReference type="ARBA" id="ARBA00022989"/>
    </source>
</evidence>
<keyword evidence="6 8" id="KW-1133">Transmembrane helix</keyword>
<keyword evidence="7 8" id="KW-0472">Membrane</keyword>
<dbReference type="PANTHER" id="PTHR13019:SF7">
    <property type="entry name" value="GOLGI APPARATUS MEMBRANE PROTEIN TVP23"/>
    <property type="match status" value="1"/>
</dbReference>
<dbReference type="Proteomes" id="UP000095728">
    <property type="component" value="Unassembled WGS sequence"/>
</dbReference>
<dbReference type="STRING" id="56408.A0A1E5RVY9"/>
<dbReference type="PANTHER" id="PTHR13019">
    <property type="entry name" value="GOLGI APPARATUS MEMBRANE PROTEIN TVP23"/>
    <property type="match status" value="1"/>
</dbReference>
<dbReference type="GO" id="GO:0016192">
    <property type="term" value="P:vesicle-mediated transport"/>
    <property type="evidence" value="ECO:0007669"/>
    <property type="project" value="TreeGrafter"/>
</dbReference>
<dbReference type="GO" id="GO:0000139">
    <property type="term" value="C:Golgi membrane"/>
    <property type="evidence" value="ECO:0007669"/>
    <property type="project" value="UniProtKB-SubCell"/>
</dbReference>
<dbReference type="GO" id="GO:0009306">
    <property type="term" value="P:protein secretion"/>
    <property type="evidence" value="ECO:0007669"/>
    <property type="project" value="TreeGrafter"/>
</dbReference>
<keyword evidence="8" id="KW-0333">Golgi apparatus</keyword>
<dbReference type="AlphaFoldDB" id="A0A1E5RVY9"/>
<evidence type="ECO:0000256" key="4">
    <source>
        <dbReference type="ARBA" id="ARBA00013603"/>
    </source>
</evidence>